<evidence type="ECO:0000256" key="1">
    <source>
        <dbReference type="ARBA" id="ARBA00013091"/>
    </source>
</evidence>
<proteinExistence type="inferred from homology"/>
<evidence type="ECO:0000256" key="5">
    <source>
        <dbReference type="ARBA" id="ARBA00034075"/>
    </source>
</evidence>
<organism evidence="11 12">
    <name type="scientific">Aspergillus wentii DTO 134E9</name>
    <dbReference type="NCBI Taxonomy" id="1073089"/>
    <lineage>
        <taxon>Eukaryota</taxon>
        <taxon>Fungi</taxon>
        <taxon>Dikarya</taxon>
        <taxon>Ascomycota</taxon>
        <taxon>Pezizomycotina</taxon>
        <taxon>Eurotiomycetes</taxon>
        <taxon>Eurotiomycetidae</taxon>
        <taxon>Eurotiales</taxon>
        <taxon>Aspergillaceae</taxon>
        <taxon>Aspergillus</taxon>
        <taxon>Aspergillus subgen. Cremei</taxon>
    </lineage>
</organism>
<evidence type="ECO:0000256" key="2">
    <source>
        <dbReference type="ARBA" id="ARBA00022487"/>
    </source>
</evidence>
<dbReference type="VEuPathDB" id="FungiDB:ASPWEDRAFT_52914"/>
<dbReference type="GeneID" id="63753651"/>
<dbReference type="EMBL" id="KV878214">
    <property type="protein sequence ID" value="OJJ32770.1"/>
    <property type="molecule type" value="Genomic_DNA"/>
</dbReference>
<dbReference type="Proteomes" id="UP000184383">
    <property type="component" value="Unassembled WGS sequence"/>
</dbReference>
<evidence type="ECO:0000259" key="9">
    <source>
        <dbReference type="Pfam" id="PF01764"/>
    </source>
</evidence>
<keyword evidence="12" id="KW-1185">Reference proteome</keyword>
<evidence type="ECO:0000256" key="6">
    <source>
        <dbReference type="ARBA" id="ARBA00037991"/>
    </source>
</evidence>
<dbReference type="AlphaFoldDB" id="A0A1L9RCX5"/>
<dbReference type="OrthoDB" id="426718at2759"/>
<dbReference type="GO" id="GO:0016042">
    <property type="term" value="P:lipid catabolic process"/>
    <property type="evidence" value="ECO:0007669"/>
    <property type="project" value="InterPro"/>
</dbReference>
<protein>
    <recommendedName>
        <fullName evidence="1">feruloyl esterase</fullName>
        <ecNumber evidence="1">3.1.1.73</ecNumber>
    </recommendedName>
    <alternativeName>
        <fullName evidence="7">Ferulic acid esterase A</fullName>
    </alternativeName>
</protein>
<dbReference type="Pfam" id="PF01764">
    <property type="entry name" value="Lipase_3"/>
    <property type="match status" value="1"/>
</dbReference>
<evidence type="ECO:0000313" key="12">
    <source>
        <dbReference type="Proteomes" id="UP000184383"/>
    </source>
</evidence>
<dbReference type="InterPro" id="IPR051299">
    <property type="entry name" value="AB_hydrolase_lip/est"/>
</dbReference>
<dbReference type="SUPFAM" id="SSF53474">
    <property type="entry name" value="alpha/beta-Hydrolases"/>
    <property type="match status" value="1"/>
</dbReference>
<dbReference type="STRING" id="1073089.A0A1L9RCX5"/>
<feature type="chain" id="PRO_5012499304" description="feruloyl esterase" evidence="8">
    <location>
        <begin position="20"/>
        <end position="298"/>
    </location>
</feature>
<feature type="domain" description="Mono-/di-acylglycerol lipase N-terminal" evidence="10">
    <location>
        <begin position="11"/>
        <end position="78"/>
    </location>
</feature>
<evidence type="ECO:0000256" key="3">
    <source>
        <dbReference type="ARBA" id="ARBA00022729"/>
    </source>
</evidence>
<comment type="catalytic activity">
    <reaction evidence="5">
        <text>feruloyl-polysaccharide + H2O = ferulate + polysaccharide.</text>
        <dbReference type="EC" id="3.1.1.73"/>
    </reaction>
</comment>
<feature type="domain" description="Fungal lipase-type" evidence="9">
    <location>
        <begin position="108"/>
        <end position="238"/>
    </location>
</feature>
<keyword evidence="2" id="KW-0719">Serine esterase</keyword>
<dbReference type="Pfam" id="PF03893">
    <property type="entry name" value="Lipase3_N"/>
    <property type="match status" value="1"/>
</dbReference>
<gene>
    <name evidence="11" type="ORF">ASPWEDRAFT_52914</name>
</gene>
<evidence type="ECO:0000256" key="4">
    <source>
        <dbReference type="ARBA" id="ARBA00022801"/>
    </source>
</evidence>
<dbReference type="RefSeq" id="XP_040686447.1">
    <property type="nucleotide sequence ID" value="XM_040837803.1"/>
</dbReference>
<evidence type="ECO:0000313" key="11">
    <source>
        <dbReference type="EMBL" id="OJJ32770.1"/>
    </source>
</evidence>
<dbReference type="InterPro" id="IPR002921">
    <property type="entry name" value="Fungal_lipase-type"/>
</dbReference>
<dbReference type="GO" id="GO:0030600">
    <property type="term" value="F:feruloyl esterase activity"/>
    <property type="evidence" value="ECO:0007669"/>
    <property type="project" value="UniProtKB-EC"/>
</dbReference>
<dbReference type="CDD" id="cd00519">
    <property type="entry name" value="Lipase_3"/>
    <property type="match status" value="1"/>
</dbReference>
<sequence>MFRLGRVWAASALAALTVAAPAGLVARDGSADVSSDVLQQLTLFAEYSAAAYCPNNINSTGTAVTCAVGNCPTVEKASTNTIDEFDEDHEYGDVAGFIAEDSTNKLIVVSFRGTTSVETWVANLDFGTTSLSDICDDCKAHGGFWKSWESVADSITSNVKSAKDKHSDYKLVFTGHSFGAAVATLGATALRKAGYEIDLYTYGSPRVGNEELAKYITSQGTSYRTTHTNDVVPKVPPASFGFSHTSPEYWITSGDEETVKSSDIDVIQGVNSTGGNAGASGVSVSAHHWYIVAIDKCN</sequence>
<keyword evidence="4" id="KW-0378">Hydrolase</keyword>
<evidence type="ECO:0000259" key="10">
    <source>
        <dbReference type="Pfam" id="PF03893"/>
    </source>
</evidence>
<accession>A0A1L9RCX5</accession>
<evidence type="ECO:0000256" key="7">
    <source>
        <dbReference type="ARBA" id="ARBA00041313"/>
    </source>
</evidence>
<keyword evidence="3 8" id="KW-0732">Signal</keyword>
<feature type="signal peptide" evidence="8">
    <location>
        <begin position="1"/>
        <end position="19"/>
    </location>
</feature>
<dbReference type="PANTHER" id="PTHR46640">
    <property type="entry name" value="TRIACYLGLYCEROL LIPASE, PUTATIVE (AFU_ORTHOLOGUE AFUA_6G06510)-RELATED"/>
    <property type="match status" value="1"/>
</dbReference>
<dbReference type="InterPro" id="IPR005592">
    <property type="entry name" value="Mono/diacylglycerol_lipase_N"/>
</dbReference>
<reference evidence="12" key="1">
    <citation type="journal article" date="2017" name="Genome Biol.">
        <title>Comparative genomics reveals high biological diversity and specific adaptations in the industrially and medically important fungal genus Aspergillus.</title>
        <authorList>
            <person name="de Vries R.P."/>
            <person name="Riley R."/>
            <person name="Wiebenga A."/>
            <person name="Aguilar-Osorio G."/>
            <person name="Amillis S."/>
            <person name="Uchima C.A."/>
            <person name="Anderluh G."/>
            <person name="Asadollahi M."/>
            <person name="Askin M."/>
            <person name="Barry K."/>
            <person name="Battaglia E."/>
            <person name="Bayram O."/>
            <person name="Benocci T."/>
            <person name="Braus-Stromeyer S.A."/>
            <person name="Caldana C."/>
            <person name="Canovas D."/>
            <person name="Cerqueira G.C."/>
            <person name="Chen F."/>
            <person name="Chen W."/>
            <person name="Choi C."/>
            <person name="Clum A."/>
            <person name="Dos Santos R.A."/>
            <person name="Damasio A.R."/>
            <person name="Diallinas G."/>
            <person name="Emri T."/>
            <person name="Fekete E."/>
            <person name="Flipphi M."/>
            <person name="Freyberg S."/>
            <person name="Gallo A."/>
            <person name="Gournas C."/>
            <person name="Habgood R."/>
            <person name="Hainaut M."/>
            <person name="Harispe M.L."/>
            <person name="Henrissat B."/>
            <person name="Hilden K.S."/>
            <person name="Hope R."/>
            <person name="Hossain A."/>
            <person name="Karabika E."/>
            <person name="Karaffa L."/>
            <person name="Karanyi Z."/>
            <person name="Krasevec N."/>
            <person name="Kuo A."/>
            <person name="Kusch H."/>
            <person name="LaButti K."/>
            <person name="Lagendijk E.L."/>
            <person name="Lapidus A."/>
            <person name="Levasseur A."/>
            <person name="Lindquist E."/>
            <person name="Lipzen A."/>
            <person name="Logrieco A.F."/>
            <person name="MacCabe A."/>
            <person name="Maekelae M.R."/>
            <person name="Malavazi I."/>
            <person name="Melin P."/>
            <person name="Meyer V."/>
            <person name="Mielnichuk N."/>
            <person name="Miskei M."/>
            <person name="Molnar A.P."/>
            <person name="Mule G."/>
            <person name="Ngan C.Y."/>
            <person name="Orejas M."/>
            <person name="Orosz E."/>
            <person name="Ouedraogo J.P."/>
            <person name="Overkamp K.M."/>
            <person name="Park H.-S."/>
            <person name="Perrone G."/>
            <person name="Piumi F."/>
            <person name="Punt P.J."/>
            <person name="Ram A.F."/>
            <person name="Ramon A."/>
            <person name="Rauscher S."/>
            <person name="Record E."/>
            <person name="Riano-Pachon D.M."/>
            <person name="Robert V."/>
            <person name="Roehrig J."/>
            <person name="Ruller R."/>
            <person name="Salamov A."/>
            <person name="Salih N.S."/>
            <person name="Samson R.A."/>
            <person name="Sandor E."/>
            <person name="Sanguinetti M."/>
            <person name="Schuetze T."/>
            <person name="Sepcic K."/>
            <person name="Shelest E."/>
            <person name="Sherlock G."/>
            <person name="Sophianopoulou V."/>
            <person name="Squina F.M."/>
            <person name="Sun H."/>
            <person name="Susca A."/>
            <person name="Todd R.B."/>
            <person name="Tsang A."/>
            <person name="Unkles S.E."/>
            <person name="van de Wiele N."/>
            <person name="van Rossen-Uffink D."/>
            <person name="Oliveira J.V."/>
            <person name="Vesth T.C."/>
            <person name="Visser J."/>
            <person name="Yu J.-H."/>
            <person name="Zhou M."/>
            <person name="Andersen M.R."/>
            <person name="Archer D.B."/>
            <person name="Baker S.E."/>
            <person name="Benoit I."/>
            <person name="Brakhage A.A."/>
            <person name="Braus G.H."/>
            <person name="Fischer R."/>
            <person name="Frisvad J.C."/>
            <person name="Goldman G.H."/>
            <person name="Houbraken J."/>
            <person name="Oakley B."/>
            <person name="Pocsi I."/>
            <person name="Scazzocchio C."/>
            <person name="Seiboth B."/>
            <person name="vanKuyk P.A."/>
            <person name="Wortman J."/>
            <person name="Dyer P.S."/>
            <person name="Grigoriev I.V."/>
        </authorList>
    </citation>
    <scope>NUCLEOTIDE SEQUENCE [LARGE SCALE GENOMIC DNA]</scope>
    <source>
        <strain evidence="12">DTO 134E9</strain>
    </source>
</reference>
<name>A0A1L9RCX5_ASPWE</name>
<comment type="similarity">
    <text evidence="6">Belongs to the AB hydrolase superfamily. FaeA family.</text>
</comment>
<dbReference type="EC" id="3.1.1.73" evidence="1"/>
<dbReference type="Gene3D" id="3.40.50.1820">
    <property type="entry name" value="alpha/beta hydrolase"/>
    <property type="match status" value="1"/>
</dbReference>
<dbReference type="PANTHER" id="PTHR46640:SF1">
    <property type="entry name" value="FUNGAL LIPASE-LIKE DOMAIN-CONTAINING PROTEIN-RELATED"/>
    <property type="match status" value="1"/>
</dbReference>
<dbReference type="InterPro" id="IPR029058">
    <property type="entry name" value="AB_hydrolase_fold"/>
</dbReference>
<evidence type="ECO:0000256" key="8">
    <source>
        <dbReference type="SAM" id="SignalP"/>
    </source>
</evidence>